<feature type="domain" description="VASt" evidence="5">
    <location>
        <begin position="977"/>
        <end position="1160"/>
    </location>
</feature>
<dbReference type="InterPro" id="IPR031968">
    <property type="entry name" value="VASt"/>
</dbReference>
<comment type="subcellular location">
    <subcellularLocation>
        <location evidence="1">Membrane</location>
    </subcellularLocation>
</comment>
<reference evidence="7" key="2">
    <citation type="submission" date="2008-08" db="EMBL/GenBank/DDBJ databases">
        <authorList>
            <consortium name="Diatom Consortium"/>
            <person name="Grigoriev I."/>
            <person name="Grimwood J."/>
            <person name="Kuo A."/>
            <person name="Otillar R.P."/>
            <person name="Salamov A."/>
            <person name="Detter J.C."/>
            <person name="Lindquist E."/>
            <person name="Shapiro H."/>
            <person name="Lucas S."/>
            <person name="Glavina del Rio T."/>
            <person name="Pitluck S."/>
            <person name="Rokhsar D."/>
            <person name="Bowler C."/>
        </authorList>
    </citation>
    <scope>GENOME REANNOTATION</scope>
    <source>
        <strain evidence="7">CCAP 1055/1</strain>
    </source>
</reference>
<dbReference type="RefSeq" id="XP_002177682.1">
    <property type="nucleotide sequence ID" value="XM_002177646.1"/>
</dbReference>
<name>B7FSK8_PHATC</name>
<evidence type="ECO:0000256" key="4">
    <source>
        <dbReference type="SAM" id="Phobius"/>
    </source>
</evidence>
<dbReference type="InParanoid" id="B7FSK8"/>
<accession>B7FSK8</accession>
<dbReference type="Gene3D" id="1.20.1270.60">
    <property type="entry name" value="Arfaptin homology (AH) domain/BAR domain"/>
    <property type="match status" value="2"/>
</dbReference>
<keyword evidence="2 4" id="KW-0472">Membrane</keyword>
<protein>
    <recommendedName>
        <fullName evidence="5">VASt domain-containing protein</fullName>
    </recommendedName>
</protein>
<evidence type="ECO:0000256" key="1">
    <source>
        <dbReference type="ARBA" id="ARBA00004370"/>
    </source>
</evidence>
<proteinExistence type="predicted"/>
<dbReference type="HOGENOM" id="CLU_272092_0_0_1"/>
<keyword evidence="7" id="KW-1185">Reference proteome</keyword>
<dbReference type="InterPro" id="IPR027267">
    <property type="entry name" value="AH/BAR_dom_sf"/>
</dbReference>
<organism evidence="6 7">
    <name type="scientific">Phaeodactylum tricornutum (strain CCAP 1055/1)</name>
    <dbReference type="NCBI Taxonomy" id="556484"/>
    <lineage>
        <taxon>Eukaryota</taxon>
        <taxon>Sar</taxon>
        <taxon>Stramenopiles</taxon>
        <taxon>Ochrophyta</taxon>
        <taxon>Bacillariophyta</taxon>
        <taxon>Bacillariophyceae</taxon>
        <taxon>Bacillariophycidae</taxon>
        <taxon>Naviculales</taxon>
        <taxon>Phaeodactylaceae</taxon>
        <taxon>Phaeodactylum</taxon>
    </lineage>
</organism>
<reference evidence="6 7" key="1">
    <citation type="journal article" date="2008" name="Nature">
        <title>The Phaeodactylum genome reveals the evolutionary history of diatom genomes.</title>
        <authorList>
            <person name="Bowler C."/>
            <person name="Allen A.E."/>
            <person name="Badger J.H."/>
            <person name="Grimwood J."/>
            <person name="Jabbari K."/>
            <person name="Kuo A."/>
            <person name="Maheswari U."/>
            <person name="Martens C."/>
            <person name="Maumus F."/>
            <person name="Otillar R.P."/>
            <person name="Rayko E."/>
            <person name="Salamov A."/>
            <person name="Vandepoele K."/>
            <person name="Beszteri B."/>
            <person name="Gruber A."/>
            <person name="Heijde M."/>
            <person name="Katinka M."/>
            <person name="Mock T."/>
            <person name="Valentin K."/>
            <person name="Verret F."/>
            <person name="Berges J.A."/>
            <person name="Brownlee C."/>
            <person name="Cadoret J.P."/>
            <person name="Chiovitti A."/>
            <person name="Choi C.J."/>
            <person name="Coesel S."/>
            <person name="De Martino A."/>
            <person name="Detter J.C."/>
            <person name="Durkin C."/>
            <person name="Falciatore A."/>
            <person name="Fournet J."/>
            <person name="Haruta M."/>
            <person name="Huysman M.J."/>
            <person name="Jenkins B.D."/>
            <person name="Jiroutova K."/>
            <person name="Jorgensen R.E."/>
            <person name="Joubert Y."/>
            <person name="Kaplan A."/>
            <person name="Kroger N."/>
            <person name="Kroth P.G."/>
            <person name="La Roche J."/>
            <person name="Lindquist E."/>
            <person name="Lommer M."/>
            <person name="Martin-Jezequel V."/>
            <person name="Lopez P.J."/>
            <person name="Lucas S."/>
            <person name="Mangogna M."/>
            <person name="McGinnis K."/>
            <person name="Medlin L.K."/>
            <person name="Montsant A."/>
            <person name="Oudot-Le Secq M.P."/>
            <person name="Napoli C."/>
            <person name="Obornik M."/>
            <person name="Parker M.S."/>
            <person name="Petit J.L."/>
            <person name="Porcel B.M."/>
            <person name="Poulsen N."/>
            <person name="Robison M."/>
            <person name="Rychlewski L."/>
            <person name="Rynearson T.A."/>
            <person name="Schmutz J."/>
            <person name="Shapiro H."/>
            <person name="Siaut M."/>
            <person name="Stanley M."/>
            <person name="Sussman M.R."/>
            <person name="Taylor A.R."/>
            <person name="Vardi A."/>
            <person name="von Dassow P."/>
            <person name="Vyverman W."/>
            <person name="Willis A."/>
            <person name="Wyrwicz L.S."/>
            <person name="Rokhsar D.S."/>
            <person name="Weissenbach J."/>
            <person name="Armbrust E.V."/>
            <person name="Green B.R."/>
            <person name="Van de Peer Y."/>
            <person name="Grigoriev I.V."/>
        </authorList>
    </citation>
    <scope>NUCLEOTIDE SEQUENCE [LARGE SCALE GENOMIC DNA]</scope>
    <source>
        <strain evidence="6 7">CCAP 1055/1</strain>
    </source>
</reference>
<dbReference type="GeneID" id="7197218"/>
<feature type="transmembrane region" description="Helical" evidence="4">
    <location>
        <begin position="1194"/>
        <end position="1213"/>
    </location>
</feature>
<feature type="compositionally biased region" description="Polar residues" evidence="3">
    <location>
        <begin position="530"/>
        <end position="546"/>
    </location>
</feature>
<dbReference type="Proteomes" id="UP000000759">
    <property type="component" value="Chromosome 2"/>
</dbReference>
<dbReference type="GO" id="GO:0016020">
    <property type="term" value="C:membrane"/>
    <property type="evidence" value="ECO:0007669"/>
    <property type="project" value="UniProtKB-SubCell"/>
</dbReference>
<keyword evidence="4" id="KW-0812">Transmembrane</keyword>
<dbReference type="PANTHER" id="PTHR47666">
    <property type="entry name" value="PROTEIN VASCULAR ASSOCIATED DEATH 1, CHLOROPLASTIC"/>
    <property type="match status" value="1"/>
</dbReference>
<dbReference type="SUPFAM" id="SSF103657">
    <property type="entry name" value="BAR/IMD domain-like"/>
    <property type="match status" value="2"/>
</dbReference>
<dbReference type="eggNOG" id="KOG1818">
    <property type="taxonomic scope" value="Eukaryota"/>
</dbReference>
<dbReference type="PANTHER" id="PTHR47666:SF1">
    <property type="entry name" value="PROTEIN VASCULAR ASSOCIATED DEATH 1, CHLOROPLASTIC"/>
    <property type="match status" value="1"/>
</dbReference>
<evidence type="ECO:0000313" key="6">
    <source>
        <dbReference type="EMBL" id="EEC50496.1"/>
    </source>
</evidence>
<dbReference type="PROSITE" id="PS51778">
    <property type="entry name" value="VAST"/>
    <property type="match status" value="1"/>
</dbReference>
<evidence type="ECO:0000256" key="2">
    <source>
        <dbReference type="ARBA" id="ARBA00023136"/>
    </source>
</evidence>
<dbReference type="KEGG" id="pti:PHATRDRAFT_43544"/>
<feature type="region of interest" description="Disordered" evidence="3">
    <location>
        <begin position="499"/>
        <end position="546"/>
    </location>
</feature>
<evidence type="ECO:0000259" key="5">
    <source>
        <dbReference type="PROSITE" id="PS51778"/>
    </source>
</evidence>
<evidence type="ECO:0000313" key="7">
    <source>
        <dbReference type="Proteomes" id="UP000000759"/>
    </source>
</evidence>
<dbReference type="PaxDb" id="2850-Phatr43544"/>
<gene>
    <name evidence="6" type="ORF">PHATRDRAFT_43544</name>
</gene>
<dbReference type="EMBL" id="CM000606">
    <property type="protein sequence ID" value="EEC50496.1"/>
    <property type="molecule type" value="Genomic_DNA"/>
</dbReference>
<sequence length="1265" mass="141435">MSEGDTIASVGSRDSALERSPSPNSPTDDGVDSVDPLAETDVVPGGIPRADLLATPELAAFSPSKDANKPDNVHGMGLRLALDRSRNLNRSSRRAVVFLLDTATLYENYAQSLVKATQLLQPAIGQQANLPALSVQESLLSWSGEVQRLAKAIRSRAAQPFQNFLVSHTETVSGVQQRYWQSRQKTIQLRQKAQSYRLRYLKAANEADQALVEWKDENRLGESTDSSEEKRPKRLESKIEEAERLQGQYQRYVRRENDAVRQCQLLEAMALECLQNVEEDRLFIFVQCMIDSLMFEKEAVDEMMISLKESAEDKVVTETIISDKKESKPFMKLLKNSSNGLSQLFDDGSGAMDADTLGLPEEIGQLRDTVRSKMALRAVRVQVGRALSSFLESVATASARLSNGILQQLRKLDTKSGDPDQIRQCEGERTLRIWDSLTTSLQTEADGAILLASSLRTLRTDKLDVVVMYAEKSTKTAADTEENMWKQLCEAARSQGKAENRYRLSAAQSEKARERVQSVDSAGASGGSGNTDTGQSPIRGNRKVSSVRVNTKVSKGLANMFSILPDGGEQAMKMFHPGARASIAQQTLVDADEKEEQLRRTLDLAVEASAKALEAYRLNSEALLSHYGTEEKSGLDEMRAALEEFVSGVQAFRESRQDSLTNALSCCSKLHVKQTKIDVQDFANSIRKQIQKKASESKGMDRDGGFMLAECLEQFQALGGDRDDDDNIDDELFDDQDGEVEHLSETQNLDHSIPVLDQENEGIQDSSTEHENKQSQTWLRRQPFAHPSSLSNLPNGIALKKLSLRSNLRRRNRIHSEQPNQEVDILLTYFWSEPMDMLATPQIALSFPCSFRDGSQRLPSQYGRVYLTNRRFLFVSWTGKKLVLTWPDVLAIKLSKRSFTANNDTIRVTCRKGIDEESYMVLGGIVNYVEKLATIKRARADALAALEEVKHVVSHPVDIKAMEATTDEVPPDETLGKMEVVLTKHIRKISIQRFYDIVWSEGQGTTEKPLYLPWLERACHDIDMSTWDFAPCTGSWCGETYAQKRHIKFKIRRKTHLYIGPPIATVKQTHYCRVEGNDKCVLGMTIEFEGVPYCDTFAVEVRWVARREGVDDILVQVGVFVDFKKNTFLKSKIRSGTIEETAPVHRTLFESAQTACIAAGGEKPSENDETLVLIEATAKGNPTDISRGLQKNNFFIFACCGLVLALITWRIFIAHVRQGNPAFEADSLASSDVTSLGHRMNSLEVEVKAMHETLKEILEVIKTQQ</sequence>
<dbReference type="Pfam" id="PF16016">
    <property type="entry name" value="VASt"/>
    <property type="match status" value="1"/>
</dbReference>
<feature type="region of interest" description="Disordered" evidence="3">
    <location>
        <begin position="1"/>
        <end position="42"/>
    </location>
</feature>
<keyword evidence="4" id="KW-1133">Transmembrane helix</keyword>
<dbReference type="OrthoDB" id="957735at2759"/>
<dbReference type="STRING" id="556484.B7FSK8"/>
<dbReference type="AlphaFoldDB" id="B7FSK8"/>
<evidence type="ECO:0000256" key="3">
    <source>
        <dbReference type="SAM" id="MobiDB-lite"/>
    </source>
</evidence>